<evidence type="ECO:0000313" key="1">
    <source>
        <dbReference type="EMBL" id="MEU0151519.1"/>
    </source>
</evidence>
<keyword evidence="2" id="KW-1185">Reference proteome</keyword>
<organism evidence="1 2">
    <name type="scientific">Micromonospora fulviviridis</name>
    <dbReference type="NCBI Taxonomy" id="47860"/>
    <lineage>
        <taxon>Bacteria</taxon>
        <taxon>Bacillati</taxon>
        <taxon>Actinomycetota</taxon>
        <taxon>Actinomycetes</taxon>
        <taxon>Micromonosporales</taxon>
        <taxon>Micromonosporaceae</taxon>
        <taxon>Micromonospora</taxon>
    </lineage>
</organism>
<evidence type="ECO:0000313" key="2">
    <source>
        <dbReference type="Proteomes" id="UP001550348"/>
    </source>
</evidence>
<dbReference type="EMBL" id="JBEXRX010000010">
    <property type="protein sequence ID" value="MEU0151519.1"/>
    <property type="molecule type" value="Genomic_DNA"/>
</dbReference>
<accession>A0ABV2VFE2</accession>
<comment type="caution">
    <text evidence="1">The sequence shown here is derived from an EMBL/GenBank/DDBJ whole genome shotgun (WGS) entry which is preliminary data.</text>
</comment>
<gene>
    <name evidence="1" type="ORF">ABZ071_06240</name>
</gene>
<reference evidence="1 2" key="1">
    <citation type="submission" date="2024-06" db="EMBL/GenBank/DDBJ databases">
        <title>The Natural Products Discovery Center: Release of the First 8490 Sequenced Strains for Exploring Actinobacteria Biosynthetic Diversity.</title>
        <authorList>
            <person name="Kalkreuter E."/>
            <person name="Kautsar S.A."/>
            <person name="Yang D."/>
            <person name="Bader C.D."/>
            <person name="Teijaro C.N."/>
            <person name="Fluegel L."/>
            <person name="Davis C.M."/>
            <person name="Simpson J.R."/>
            <person name="Lauterbach L."/>
            <person name="Steele A.D."/>
            <person name="Gui C."/>
            <person name="Meng S."/>
            <person name="Li G."/>
            <person name="Viehrig K."/>
            <person name="Ye F."/>
            <person name="Su P."/>
            <person name="Kiefer A.F."/>
            <person name="Nichols A."/>
            <person name="Cepeda A.J."/>
            <person name="Yan W."/>
            <person name="Fan B."/>
            <person name="Jiang Y."/>
            <person name="Adhikari A."/>
            <person name="Zheng C.-J."/>
            <person name="Schuster L."/>
            <person name="Cowan T.M."/>
            <person name="Smanski M.J."/>
            <person name="Chevrette M.G."/>
            <person name="De Carvalho L.P.S."/>
            <person name="Shen B."/>
        </authorList>
    </citation>
    <scope>NUCLEOTIDE SEQUENCE [LARGE SCALE GENOMIC DNA]</scope>
    <source>
        <strain evidence="1 2">NPDC006286</strain>
    </source>
</reference>
<proteinExistence type="predicted"/>
<name>A0ABV2VFE2_9ACTN</name>
<dbReference type="RefSeq" id="WP_355663576.1">
    <property type="nucleotide sequence ID" value="NZ_JBEXRX010000010.1"/>
</dbReference>
<sequence>MAAQRDGLHTAVAVVAGASTIAFRVPNGRAEQIEALIRNLVLGNPAARK</sequence>
<dbReference type="Proteomes" id="UP001550348">
    <property type="component" value="Unassembled WGS sequence"/>
</dbReference>
<protein>
    <submittedName>
        <fullName evidence="1">Uncharacterized protein</fullName>
    </submittedName>
</protein>